<dbReference type="Gene3D" id="3.30.70.600">
    <property type="entry name" value="Ribosomal protein S10 domain"/>
    <property type="match status" value="1"/>
</dbReference>
<dbReference type="SUPFAM" id="SSF54999">
    <property type="entry name" value="Ribosomal protein S10"/>
    <property type="match status" value="1"/>
</dbReference>
<protein>
    <submittedName>
        <fullName evidence="4">Mitochondrial ribosomal protein L48</fullName>
    </submittedName>
</protein>
<feature type="domain" description="Small ribosomal subunit protein uS10" evidence="3">
    <location>
        <begin position="120"/>
        <end position="215"/>
    </location>
</feature>
<evidence type="ECO:0000256" key="1">
    <source>
        <dbReference type="ARBA" id="ARBA00022980"/>
    </source>
</evidence>
<dbReference type="PANTHER" id="PTHR13473">
    <property type="entry name" value="MITOCHONDRIAL RIBOSOMAL PROTEIN L48"/>
    <property type="match status" value="1"/>
</dbReference>
<dbReference type="InterPro" id="IPR027486">
    <property type="entry name" value="Ribosomal_uS10_dom"/>
</dbReference>
<dbReference type="InterPro" id="IPR027487">
    <property type="entry name" value="Ribosomal_mL48"/>
</dbReference>
<evidence type="ECO:0000259" key="3">
    <source>
        <dbReference type="SMART" id="SM01403"/>
    </source>
</evidence>
<evidence type="ECO:0000313" key="4">
    <source>
        <dbReference type="Ensembl" id="ENSFCTP00005054544.1"/>
    </source>
</evidence>
<proteinExistence type="predicted"/>
<keyword evidence="2" id="KW-0687">Ribonucleoprotein</keyword>
<dbReference type="SMART" id="SM01403">
    <property type="entry name" value="Ribosomal_S10"/>
    <property type="match status" value="1"/>
</dbReference>
<keyword evidence="5" id="KW-1185">Reference proteome</keyword>
<reference evidence="4" key="2">
    <citation type="submission" date="2025-08" db="UniProtKB">
        <authorList>
            <consortium name="Ensembl"/>
        </authorList>
    </citation>
    <scope>IDENTIFICATION</scope>
    <source>
        <strain evidence="4">breed Abyssinian</strain>
    </source>
</reference>
<evidence type="ECO:0000256" key="2">
    <source>
        <dbReference type="ARBA" id="ARBA00023274"/>
    </source>
</evidence>
<evidence type="ECO:0000313" key="5">
    <source>
        <dbReference type="Proteomes" id="UP000823872"/>
    </source>
</evidence>
<organism evidence="4 5">
    <name type="scientific">Felis catus</name>
    <name type="common">Cat</name>
    <name type="synonym">Felis silvestris catus</name>
    <dbReference type="NCBI Taxonomy" id="9685"/>
    <lineage>
        <taxon>Eukaryota</taxon>
        <taxon>Metazoa</taxon>
        <taxon>Chordata</taxon>
        <taxon>Craniata</taxon>
        <taxon>Vertebrata</taxon>
        <taxon>Euteleostomi</taxon>
        <taxon>Mammalia</taxon>
        <taxon>Eutheria</taxon>
        <taxon>Laurasiatheria</taxon>
        <taxon>Carnivora</taxon>
        <taxon>Feliformia</taxon>
        <taxon>Felidae</taxon>
        <taxon>Felinae</taxon>
        <taxon>Felis</taxon>
    </lineage>
</organism>
<keyword evidence="1" id="KW-0689">Ribosomal protein</keyword>
<accession>A0ABI8A5X3</accession>
<reference evidence="4" key="3">
    <citation type="submission" date="2025-09" db="UniProtKB">
        <authorList>
            <consortium name="Ensembl"/>
        </authorList>
    </citation>
    <scope>IDENTIFICATION</scope>
    <source>
        <strain evidence="4">breed Abyssinian</strain>
    </source>
</reference>
<dbReference type="Pfam" id="PF00338">
    <property type="entry name" value="Ribosomal_S10"/>
    <property type="match status" value="1"/>
</dbReference>
<dbReference type="GeneTree" id="ENSGT00390000012955"/>
<name>A0ABI8A5X3_FELCA</name>
<dbReference type="Ensembl" id="ENSFCTT00005078068.1">
    <property type="protein sequence ID" value="ENSFCTP00005054544.1"/>
    <property type="gene ID" value="ENSFCTG00005027530.1"/>
</dbReference>
<dbReference type="Proteomes" id="UP000823872">
    <property type="component" value="Chromosome D1"/>
</dbReference>
<dbReference type="InterPro" id="IPR036838">
    <property type="entry name" value="Ribosomal_uS10_dom_sf"/>
</dbReference>
<sequence length="240" mass="27093">ILSLRSYRNQGAAGIECVSVGYCYWTQARCSVSVSRRREIATAWVGLQLAQLPAAAAKDERRSRKGGILLSTSRHYKTKPTHGIGRYKHLVKAQEPKKKRGKVEVRPINLGTDYEYGVLNIHLTAYDMALAESYAQYVHNLCNHLSIKVEESYAMPTKTMEVLRLQDQGSKTFLDSVLTTHERVVQISGLSATFAEIFLEIIQSNLPEGVRLSVKEHTEEDFKGRFKARPELEELLAKLN</sequence>
<dbReference type="PANTHER" id="PTHR13473:SF0">
    <property type="entry name" value="LARGE RIBOSOMAL SUBUNIT PROTEIN ML48"/>
    <property type="match status" value="1"/>
</dbReference>
<reference evidence="4 5" key="1">
    <citation type="submission" date="2021-02" db="EMBL/GenBank/DDBJ databases">
        <title>Safari Cat Assemblies.</title>
        <authorList>
            <person name="Bredemeyer K.R."/>
            <person name="Murphy W.J."/>
        </authorList>
    </citation>
    <scope>NUCLEOTIDE SEQUENCE [LARGE SCALE GENOMIC DNA]</scope>
</reference>